<reference evidence="1" key="1">
    <citation type="submission" date="2020-02" db="EMBL/GenBank/DDBJ databases">
        <authorList>
            <person name="Meier V. D."/>
        </authorList>
    </citation>
    <scope>NUCLEOTIDE SEQUENCE</scope>
    <source>
        <strain evidence="1">AVDCRST_MAG76</strain>
    </source>
</reference>
<name>A0A6J4IGG0_9ACTN</name>
<evidence type="ECO:0000313" key="1">
    <source>
        <dbReference type="EMBL" id="CAA9250125.1"/>
    </source>
</evidence>
<proteinExistence type="predicted"/>
<dbReference type="AlphaFoldDB" id="A0A6J4IGG0"/>
<dbReference type="EMBL" id="CADCSZ010000139">
    <property type="protein sequence ID" value="CAA9250125.1"/>
    <property type="molecule type" value="Genomic_DNA"/>
</dbReference>
<accession>A0A6J4IGG0</accession>
<sequence length="82" mass="9208">MNSTPQLDAFLVRTERETSFGPGQLQDLLFDVWGDVKDTAAQPEVERWLTLTVERHLFSAEEVREALTGIRDLAALVPADSH</sequence>
<organism evidence="1">
    <name type="scientific">uncultured Acidimicrobiales bacterium</name>
    <dbReference type="NCBI Taxonomy" id="310071"/>
    <lineage>
        <taxon>Bacteria</taxon>
        <taxon>Bacillati</taxon>
        <taxon>Actinomycetota</taxon>
        <taxon>Acidimicrobiia</taxon>
        <taxon>Acidimicrobiales</taxon>
        <taxon>environmental samples</taxon>
    </lineage>
</organism>
<protein>
    <submittedName>
        <fullName evidence="1">Uncharacterized protein</fullName>
    </submittedName>
</protein>
<gene>
    <name evidence="1" type="ORF">AVDCRST_MAG76-2233</name>
</gene>